<dbReference type="Gene3D" id="2.30.42.10">
    <property type="match status" value="5"/>
</dbReference>
<evidence type="ECO:0000313" key="6">
    <source>
        <dbReference type="Proteomes" id="UP000678499"/>
    </source>
</evidence>
<dbReference type="Pfam" id="PF00595">
    <property type="entry name" value="PDZ"/>
    <property type="match status" value="2"/>
</dbReference>
<dbReference type="GO" id="GO:0097120">
    <property type="term" value="P:receptor localization to synapse"/>
    <property type="evidence" value="ECO:0007669"/>
    <property type="project" value="TreeGrafter"/>
</dbReference>
<dbReference type="SMART" id="SM00228">
    <property type="entry name" value="PDZ"/>
    <property type="match status" value="5"/>
</dbReference>
<dbReference type="GO" id="GO:0043113">
    <property type="term" value="P:receptor clustering"/>
    <property type="evidence" value="ECO:0007669"/>
    <property type="project" value="TreeGrafter"/>
</dbReference>
<dbReference type="InterPro" id="IPR036034">
    <property type="entry name" value="PDZ_sf"/>
</dbReference>
<feature type="region of interest" description="Disordered" evidence="3">
    <location>
        <begin position="483"/>
        <end position="543"/>
    </location>
</feature>
<keyword evidence="2" id="KW-0472">Membrane</keyword>
<evidence type="ECO:0000313" key="5">
    <source>
        <dbReference type="EMBL" id="CAD7273039.1"/>
    </source>
</evidence>
<organism evidence="5">
    <name type="scientific">Notodromas monacha</name>
    <dbReference type="NCBI Taxonomy" id="399045"/>
    <lineage>
        <taxon>Eukaryota</taxon>
        <taxon>Metazoa</taxon>
        <taxon>Ecdysozoa</taxon>
        <taxon>Arthropoda</taxon>
        <taxon>Crustacea</taxon>
        <taxon>Oligostraca</taxon>
        <taxon>Ostracoda</taxon>
        <taxon>Podocopa</taxon>
        <taxon>Podocopida</taxon>
        <taxon>Cypridocopina</taxon>
        <taxon>Cypridoidea</taxon>
        <taxon>Cyprididae</taxon>
        <taxon>Notodromas</taxon>
    </lineage>
</organism>
<dbReference type="AlphaFoldDB" id="A0A7R9BFF2"/>
<dbReference type="GO" id="GO:0045197">
    <property type="term" value="P:establishment or maintenance of epithelial cell apical/basal polarity"/>
    <property type="evidence" value="ECO:0007669"/>
    <property type="project" value="TreeGrafter"/>
</dbReference>
<dbReference type="OrthoDB" id="6022242at2759"/>
<evidence type="ECO:0000256" key="3">
    <source>
        <dbReference type="SAM" id="MobiDB-lite"/>
    </source>
</evidence>
<keyword evidence="6" id="KW-1185">Reference proteome</keyword>
<evidence type="ECO:0000259" key="4">
    <source>
        <dbReference type="PROSITE" id="PS50106"/>
    </source>
</evidence>
<reference evidence="5" key="1">
    <citation type="submission" date="2020-11" db="EMBL/GenBank/DDBJ databases">
        <authorList>
            <person name="Tran Van P."/>
        </authorList>
    </citation>
    <scope>NUCLEOTIDE SEQUENCE</scope>
</reference>
<feature type="domain" description="PDZ" evidence="4">
    <location>
        <begin position="253"/>
        <end position="326"/>
    </location>
</feature>
<dbReference type="CDD" id="cd00136">
    <property type="entry name" value="PDZ_canonical"/>
    <property type="match status" value="1"/>
</dbReference>
<dbReference type="GO" id="GO:0019901">
    <property type="term" value="F:protein kinase binding"/>
    <property type="evidence" value="ECO:0007669"/>
    <property type="project" value="TreeGrafter"/>
</dbReference>
<dbReference type="GO" id="GO:0098609">
    <property type="term" value="P:cell-cell adhesion"/>
    <property type="evidence" value="ECO:0007669"/>
    <property type="project" value="TreeGrafter"/>
</dbReference>
<proteinExistence type="predicted"/>
<dbReference type="EMBL" id="OA882122">
    <property type="protein sequence ID" value="CAD7273039.1"/>
    <property type="molecule type" value="Genomic_DNA"/>
</dbReference>
<dbReference type="PANTHER" id="PTHR23119">
    <property type="entry name" value="DISCS LARGE"/>
    <property type="match status" value="1"/>
</dbReference>
<name>A0A7R9BFF2_9CRUS</name>
<evidence type="ECO:0000256" key="1">
    <source>
        <dbReference type="ARBA" id="ARBA00004370"/>
    </source>
</evidence>
<feature type="domain" description="PDZ" evidence="4">
    <location>
        <begin position="17"/>
        <end position="112"/>
    </location>
</feature>
<sequence length="739" mass="78709">MVQSAGVAGLKHEIFFVVDTVRNFFSEPIFQGIGISLVGGKVEVNGGASSIAGVFIKSILSHSPAEKTGLLFTGDRILEIDGVDLRNAGFEKATQAIKQAGNEISLVVQSLKNIPPDSHTMEGAGEASLRCSLSRDISGPLGSGSTSPVAPSSRRDSLMPPSKDGNASDAESAVSAETVSPSASDTDSSSDEEEGGRTTSRRGAEIDRMSAGHVKLSKAEKLQCKEEEDEFGYTTTKIKKRYVYPHANGQLLLISVARNPKLGGLGISLAGLKDRSRMGVLVAGVLVGDEILEINGTVVRGRCHLNVSSTIRQIRSSVVKFVILRKPQEICLEELAVGPISNYPVSCGVQNVLDAEAILSSLNEKYKGVRAIRVQKGDSGGGLGIMIIEGKHAAMGQGIFISDIQIYLIFSRKLLLQSASVHSSFFYQQKGSPAEEAGLAIGDMILYADVENLMGADYDKAVSILRRITGTVTLYVCNPHTATANSNELQPPRAVSPAVPGSPARPVTPAGTQGTLSPVTASSPTPSGSRSPDIGRKAESHTIVPGNDATIELNLTEKTPLGLLLIGERESPLGGVFILDIRANGLVAKDGRLKIGDHLKEVGSVNLREKTAKEAYEAIWHTCSRGNKLSLLIHRRHADDDNSNCFEELTFQLSKRKEKSLGLCVAASKSLKGLPIITEILDGSLAFLDGKLVKGDRIMAINGVDLTDVKPEKAALSLRTAFTFASPTMTFKVRRLRKP</sequence>
<evidence type="ECO:0000256" key="2">
    <source>
        <dbReference type="ARBA" id="ARBA00023136"/>
    </source>
</evidence>
<dbReference type="GO" id="GO:0030054">
    <property type="term" value="C:cell junction"/>
    <property type="evidence" value="ECO:0007669"/>
    <property type="project" value="TreeGrafter"/>
</dbReference>
<protein>
    <recommendedName>
        <fullName evidence="4">PDZ domain-containing protein</fullName>
    </recommendedName>
</protein>
<feature type="compositionally biased region" description="Polar residues" evidence="3">
    <location>
        <begin position="510"/>
        <end position="530"/>
    </location>
</feature>
<feature type="domain" description="PDZ" evidence="4">
    <location>
        <begin position="650"/>
        <end position="721"/>
    </location>
</feature>
<dbReference type="GO" id="GO:0016323">
    <property type="term" value="C:basolateral plasma membrane"/>
    <property type="evidence" value="ECO:0007669"/>
    <property type="project" value="TreeGrafter"/>
</dbReference>
<feature type="domain" description="PDZ" evidence="4">
    <location>
        <begin position="550"/>
        <end position="619"/>
    </location>
</feature>
<feature type="region of interest" description="Disordered" evidence="3">
    <location>
        <begin position="134"/>
        <end position="214"/>
    </location>
</feature>
<dbReference type="PANTHER" id="PTHR23119:SF51">
    <property type="entry name" value="DISKS LARGE 1 TUMOR SUPPRESSOR PROTEIN"/>
    <property type="match status" value="1"/>
</dbReference>
<comment type="subcellular location">
    <subcellularLocation>
        <location evidence="1">Membrane</location>
    </subcellularLocation>
</comment>
<dbReference type="InterPro" id="IPR050614">
    <property type="entry name" value="Synaptic_Scaffolding_LAP-MAGUK"/>
</dbReference>
<gene>
    <name evidence="5" type="ORF">NMOB1V02_LOCUS946</name>
</gene>
<accession>A0A7R9BFF2</accession>
<dbReference type="EMBL" id="CAJPEX010000085">
    <property type="protein sequence ID" value="CAG0913191.1"/>
    <property type="molecule type" value="Genomic_DNA"/>
</dbReference>
<dbReference type="SUPFAM" id="SSF50156">
    <property type="entry name" value="PDZ domain-like"/>
    <property type="match status" value="5"/>
</dbReference>
<dbReference type="Proteomes" id="UP000678499">
    <property type="component" value="Unassembled WGS sequence"/>
</dbReference>
<dbReference type="PROSITE" id="PS50106">
    <property type="entry name" value="PDZ"/>
    <property type="match status" value="5"/>
</dbReference>
<feature type="domain" description="PDZ" evidence="4">
    <location>
        <begin position="371"/>
        <end position="480"/>
    </location>
</feature>
<dbReference type="InterPro" id="IPR001478">
    <property type="entry name" value="PDZ"/>
</dbReference>